<proteinExistence type="predicted"/>
<dbReference type="Proteomes" id="UP000324241">
    <property type="component" value="Unassembled WGS sequence"/>
</dbReference>
<dbReference type="SUPFAM" id="SSF52777">
    <property type="entry name" value="CoA-dependent acyltransferases"/>
    <property type="match status" value="1"/>
</dbReference>
<evidence type="ECO:0000313" key="2">
    <source>
        <dbReference type="Proteomes" id="UP000324241"/>
    </source>
</evidence>
<dbReference type="GO" id="GO:0043041">
    <property type="term" value="P:amino acid activation for nonribosomal peptide biosynthetic process"/>
    <property type="evidence" value="ECO:0007669"/>
    <property type="project" value="TreeGrafter"/>
</dbReference>
<dbReference type="EMBL" id="QUQM01000002">
    <property type="protein sequence ID" value="KAA8652891.1"/>
    <property type="molecule type" value="Genomic_DNA"/>
</dbReference>
<reference evidence="1 2" key="1">
    <citation type="submission" date="2019-08" db="EMBL/GenBank/DDBJ databases">
        <title>The genome sequence of a newly discovered highly antifungal drug resistant Aspergillus species, Aspergillus tanneri NIH 1004.</title>
        <authorList>
            <person name="Mounaud S."/>
            <person name="Singh I."/>
            <person name="Joardar V."/>
            <person name="Pakala S."/>
            <person name="Pakala S."/>
            <person name="Venepally P."/>
            <person name="Chung J.K."/>
            <person name="Losada L."/>
            <person name="Nierman W.C."/>
        </authorList>
    </citation>
    <scope>NUCLEOTIDE SEQUENCE [LARGE SCALE GENOMIC DNA]</scope>
    <source>
        <strain evidence="1 2">NIH1004</strain>
    </source>
</reference>
<dbReference type="Gene3D" id="3.30.559.30">
    <property type="entry name" value="Nonribosomal peptide synthetase, condensation domain"/>
    <property type="match status" value="1"/>
</dbReference>
<dbReference type="InterPro" id="IPR023213">
    <property type="entry name" value="CAT-like_dom_sf"/>
</dbReference>
<dbReference type="AlphaFoldDB" id="A0A5M9N0G5"/>
<accession>A0A5M9N0G5</accession>
<sequence>MVSLHRDAEVVNVQKARETNPALQRLPWCAYHCATTTGTLLLPLRYTLLSNLPQSQHIFSIRISHAQYDGIQTAYNDPTKFVSAPQETDFSSFLYYRRQQVNKEALDFWRTYLDSSFMTVPPSLDGGIRQDAILMQIRGIRSPSPPPAFTDATLIMASVAAALSKAHYSQSLVLGQTVNARSLPLANIDQIIGPCLNFILCD</sequence>
<dbReference type="RefSeq" id="XP_033432252.1">
    <property type="nucleotide sequence ID" value="XM_033566495.1"/>
</dbReference>
<dbReference type="GO" id="GO:0031177">
    <property type="term" value="F:phosphopantetheine binding"/>
    <property type="evidence" value="ECO:0007669"/>
    <property type="project" value="TreeGrafter"/>
</dbReference>
<dbReference type="GO" id="GO:0005737">
    <property type="term" value="C:cytoplasm"/>
    <property type="evidence" value="ECO:0007669"/>
    <property type="project" value="TreeGrafter"/>
</dbReference>
<name>A0A5M9N0G5_9EURO</name>
<dbReference type="GeneID" id="54324502"/>
<gene>
    <name evidence="1" type="ORF">ATNIH1004_001800</name>
</gene>
<evidence type="ECO:0000313" key="1">
    <source>
        <dbReference type="EMBL" id="KAA8652891.1"/>
    </source>
</evidence>
<dbReference type="GO" id="GO:0044550">
    <property type="term" value="P:secondary metabolite biosynthetic process"/>
    <property type="evidence" value="ECO:0007669"/>
    <property type="project" value="TreeGrafter"/>
</dbReference>
<dbReference type="PANTHER" id="PTHR45527:SF1">
    <property type="entry name" value="FATTY ACID SYNTHASE"/>
    <property type="match status" value="1"/>
</dbReference>
<dbReference type="OrthoDB" id="416786at2759"/>
<dbReference type="Gene3D" id="3.30.559.10">
    <property type="entry name" value="Chloramphenicol acetyltransferase-like domain"/>
    <property type="match status" value="1"/>
</dbReference>
<dbReference type="PANTHER" id="PTHR45527">
    <property type="entry name" value="NONRIBOSOMAL PEPTIDE SYNTHETASE"/>
    <property type="match status" value="1"/>
</dbReference>
<organism evidence="1 2">
    <name type="scientific">Aspergillus tanneri</name>
    <dbReference type="NCBI Taxonomy" id="1220188"/>
    <lineage>
        <taxon>Eukaryota</taxon>
        <taxon>Fungi</taxon>
        <taxon>Dikarya</taxon>
        <taxon>Ascomycota</taxon>
        <taxon>Pezizomycotina</taxon>
        <taxon>Eurotiomycetes</taxon>
        <taxon>Eurotiomycetidae</taxon>
        <taxon>Eurotiales</taxon>
        <taxon>Aspergillaceae</taxon>
        <taxon>Aspergillus</taxon>
        <taxon>Aspergillus subgen. Circumdati</taxon>
    </lineage>
</organism>
<comment type="caution">
    <text evidence="1">The sequence shown here is derived from an EMBL/GenBank/DDBJ whole genome shotgun (WGS) entry which is preliminary data.</text>
</comment>
<dbReference type="VEuPathDB" id="FungiDB:EYZ11_012325"/>
<protein>
    <recommendedName>
        <fullName evidence="3">Condensation domain-containing protein</fullName>
    </recommendedName>
</protein>
<evidence type="ECO:0008006" key="3">
    <source>
        <dbReference type="Google" id="ProtNLM"/>
    </source>
</evidence>